<gene>
    <name evidence="2" type="ORF">H1P_1420011</name>
</gene>
<dbReference type="InterPro" id="IPR036388">
    <property type="entry name" value="WH-like_DNA-bd_sf"/>
</dbReference>
<dbReference type="Proteomes" id="UP000320055">
    <property type="component" value="Unassembled WGS sequence"/>
</dbReference>
<proteinExistence type="predicted"/>
<protein>
    <recommendedName>
        <fullName evidence="1">HTH luxR-type domain-containing protein</fullName>
    </recommendedName>
</protein>
<evidence type="ECO:0000313" key="2">
    <source>
        <dbReference type="EMBL" id="VEP12321.1"/>
    </source>
</evidence>
<dbReference type="Gene3D" id="1.10.10.10">
    <property type="entry name" value="Winged helix-like DNA-binding domain superfamily/Winged helix DNA-binding domain"/>
    <property type="match status" value="1"/>
</dbReference>
<keyword evidence="3" id="KW-1185">Reference proteome</keyword>
<dbReference type="SUPFAM" id="SSF46894">
    <property type="entry name" value="C-terminal effector domain of the bipartite response regulators"/>
    <property type="match status" value="1"/>
</dbReference>
<dbReference type="InterPro" id="IPR000792">
    <property type="entry name" value="Tscrpt_reg_LuxR_C"/>
</dbReference>
<reference evidence="2 3" key="1">
    <citation type="submission" date="2019-01" db="EMBL/GenBank/DDBJ databases">
        <authorList>
            <person name="Brito A."/>
        </authorList>
    </citation>
    <scope>NUCLEOTIDE SEQUENCE [LARGE SCALE GENOMIC DNA]</scope>
    <source>
        <strain evidence="2">1</strain>
    </source>
</reference>
<feature type="domain" description="HTH luxR-type" evidence="1">
    <location>
        <begin position="6"/>
        <end position="36"/>
    </location>
</feature>
<sequence length="47" mass="5412">MPLAFLVAQGLTNADIGKQLWISENTVKKLKKNVYQVRCLYQNRNGF</sequence>
<dbReference type="Pfam" id="PF00196">
    <property type="entry name" value="GerE"/>
    <property type="match status" value="1"/>
</dbReference>
<dbReference type="InterPro" id="IPR016032">
    <property type="entry name" value="Sig_transdc_resp-reg_C-effctor"/>
</dbReference>
<evidence type="ECO:0000259" key="1">
    <source>
        <dbReference type="Pfam" id="PF00196"/>
    </source>
</evidence>
<evidence type="ECO:0000313" key="3">
    <source>
        <dbReference type="Proteomes" id="UP000320055"/>
    </source>
</evidence>
<name>A0A563VLM7_9CYAN</name>
<accession>A0A563VLM7</accession>
<dbReference type="GO" id="GO:0003677">
    <property type="term" value="F:DNA binding"/>
    <property type="evidence" value="ECO:0007669"/>
    <property type="project" value="InterPro"/>
</dbReference>
<dbReference type="GO" id="GO:0006355">
    <property type="term" value="P:regulation of DNA-templated transcription"/>
    <property type="evidence" value="ECO:0007669"/>
    <property type="project" value="InterPro"/>
</dbReference>
<dbReference type="EMBL" id="CAACVJ010000049">
    <property type="protein sequence ID" value="VEP12321.1"/>
    <property type="molecule type" value="Genomic_DNA"/>
</dbReference>
<organism evidence="2 3">
    <name type="scientific">Hyella patelloides LEGE 07179</name>
    <dbReference type="NCBI Taxonomy" id="945734"/>
    <lineage>
        <taxon>Bacteria</taxon>
        <taxon>Bacillati</taxon>
        <taxon>Cyanobacteriota</taxon>
        <taxon>Cyanophyceae</taxon>
        <taxon>Pleurocapsales</taxon>
        <taxon>Hyellaceae</taxon>
        <taxon>Hyella</taxon>
    </lineage>
</organism>
<dbReference type="AlphaFoldDB" id="A0A563VLM7"/>